<dbReference type="InterPro" id="IPR015422">
    <property type="entry name" value="PyrdxlP-dep_Trfase_small"/>
</dbReference>
<dbReference type="PIRSF" id="PIRSF006815">
    <property type="entry name" value="GcvPA"/>
    <property type="match status" value="1"/>
</dbReference>
<dbReference type="PANTHER" id="PTHR42806">
    <property type="entry name" value="GLYCINE CLEAVAGE SYSTEM P-PROTEIN"/>
    <property type="match status" value="1"/>
</dbReference>
<dbReference type="GO" id="GO:0009116">
    <property type="term" value="P:nucleoside metabolic process"/>
    <property type="evidence" value="ECO:0007669"/>
    <property type="project" value="InterPro"/>
</dbReference>
<reference evidence="6 7" key="1">
    <citation type="submission" date="2016-02" db="EMBL/GenBank/DDBJ databases">
        <authorList>
            <person name="Wen L."/>
            <person name="He K."/>
            <person name="Yang H."/>
        </authorList>
    </citation>
    <scope>NUCLEOTIDE SEQUENCE [LARGE SCALE GENOMIC DNA]</scope>
    <source>
        <strain evidence="6">Trichococcus palustris</strain>
    </source>
</reference>
<dbReference type="Gene3D" id="3.40.640.10">
    <property type="entry name" value="Type I PLP-dependent aspartate aminotransferase-like (Major domain)"/>
    <property type="match status" value="1"/>
</dbReference>
<proteinExistence type="inferred from homology"/>
<dbReference type="InterPro" id="IPR015421">
    <property type="entry name" value="PyrdxlP-dep_Trfase_major"/>
</dbReference>
<dbReference type="EMBL" id="FJNE01000001">
    <property type="protein sequence ID" value="CZQ80699.1"/>
    <property type="molecule type" value="Genomic_DNA"/>
</dbReference>
<dbReference type="InterPro" id="IPR015424">
    <property type="entry name" value="PyrdxlP-dep_Trfase"/>
</dbReference>
<evidence type="ECO:0000313" key="6">
    <source>
        <dbReference type="EMBL" id="CZQ80699.1"/>
    </source>
</evidence>
<dbReference type="Gene3D" id="3.90.1150.10">
    <property type="entry name" value="Aspartate Aminotransferase, domain 1"/>
    <property type="match status" value="1"/>
</dbReference>
<dbReference type="RefSeq" id="WP_087029854.1">
    <property type="nucleotide sequence ID" value="NZ_FJNE01000001.1"/>
</dbReference>
<dbReference type="InterPro" id="IPR023010">
    <property type="entry name" value="GcvPA"/>
</dbReference>
<comment type="catalytic activity">
    <reaction evidence="3 4">
        <text>N(6)-[(R)-lipoyl]-L-lysyl-[glycine-cleavage complex H protein] + glycine + H(+) = N(6)-[(R)-S(8)-aminomethyldihydrolipoyl]-L-lysyl-[glycine-cleavage complex H protein] + CO2</text>
        <dbReference type="Rhea" id="RHEA:24304"/>
        <dbReference type="Rhea" id="RHEA-COMP:10494"/>
        <dbReference type="Rhea" id="RHEA-COMP:10495"/>
        <dbReference type="ChEBI" id="CHEBI:15378"/>
        <dbReference type="ChEBI" id="CHEBI:16526"/>
        <dbReference type="ChEBI" id="CHEBI:57305"/>
        <dbReference type="ChEBI" id="CHEBI:83099"/>
        <dbReference type="ChEBI" id="CHEBI:83143"/>
        <dbReference type="EC" id="1.4.4.2"/>
    </reaction>
</comment>
<dbReference type="InterPro" id="IPR020581">
    <property type="entry name" value="GDC_P"/>
</dbReference>
<dbReference type="GO" id="GO:0019464">
    <property type="term" value="P:glycine decarboxylation via glycine cleavage system"/>
    <property type="evidence" value="ECO:0007669"/>
    <property type="project" value="UniProtKB-UniRule"/>
</dbReference>
<dbReference type="GO" id="GO:0004375">
    <property type="term" value="F:glycine dehydrogenase (decarboxylating) activity"/>
    <property type="evidence" value="ECO:0007669"/>
    <property type="project" value="UniProtKB-EC"/>
</dbReference>
<name>A0A143Y673_9LACT</name>
<keyword evidence="2 4" id="KW-0560">Oxidoreductase</keyword>
<evidence type="ECO:0000256" key="3">
    <source>
        <dbReference type="ARBA" id="ARBA00049026"/>
    </source>
</evidence>
<comment type="subunit">
    <text evidence="4">The glycine cleavage system is composed of four proteins: P, T, L and H. In this organism, the P 'protein' is a heterodimer of two subunits.</text>
</comment>
<gene>
    <name evidence="4" type="primary">gcvPA</name>
    <name evidence="6" type="ORF">Tpal_108</name>
</gene>
<evidence type="ECO:0000313" key="7">
    <source>
        <dbReference type="Proteomes" id="UP000242754"/>
    </source>
</evidence>
<comment type="similarity">
    <text evidence="4">Belongs to the GcvP family. N-terminal subunit subfamily.</text>
</comment>
<dbReference type="CDD" id="cd00613">
    <property type="entry name" value="GDC-P"/>
    <property type="match status" value="1"/>
</dbReference>
<dbReference type="OrthoDB" id="9771867at2"/>
<keyword evidence="7" id="KW-1185">Reference proteome</keyword>
<dbReference type="AlphaFoldDB" id="A0A143Y673"/>
<dbReference type="Proteomes" id="UP000242754">
    <property type="component" value="Unassembled WGS sequence"/>
</dbReference>
<evidence type="ECO:0000256" key="1">
    <source>
        <dbReference type="ARBA" id="ARBA00003788"/>
    </source>
</evidence>
<evidence type="ECO:0000256" key="4">
    <source>
        <dbReference type="HAMAP-Rule" id="MF_00712"/>
    </source>
</evidence>
<dbReference type="STRING" id="140314.SAMN04488076_102184"/>
<accession>A0A143Y673</accession>
<evidence type="ECO:0000256" key="2">
    <source>
        <dbReference type="ARBA" id="ARBA00023002"/>
    </source>
</evidence>
<dbReference type="EC" id="1.4.4.2" evidence="4"/>
<evidence type="ECO:0000259" key="5">
    <source>
        <dbReference type="Pfam" id="PF02347"/>
    </source>
</evidence>
<dbReference type="Pfam" id="PF02347">
    <property type="entry name" value="GDC-P"/>
    <property type="match status" value="1"/>
</dbReference>
<dbReference type="InterPro" id="IPR049315">
    <property type="entry name" value="GDC-P_N"/>
</dbReference>
<sequence length="451" mass="49110">MTEERFRYLPDTAEDEKEMLAVIGVDSIEDLFTDIPKAIRLQGDLDIPEAISESELLTYMRQMASKNVSSNDMPIFLGAGTYDHYIPSVVDAVISRSEFYTAYTPYQAEASQGELQAIFEFQSMISELTGMEATNSSLYDAFSSLSEGVALAAAVTKRSEVVVSQGVHPNGRAVVKTAAKGRNLDVFEVLLENDVTNLNVLRCMVTQDTAAVIVQYPNFFGSIEDLAAIKAIAAEKGAQLIVMANPLALGLLEAPGNLGADIVVGDTQPFGLPMSFGGPHCGYFSVTQKNIRKVPGRIVGESVDLEGKRAFVLTLQSREQHIRREKATSYMSSNQALNALASAVCMAALGKQGVQEMAQLNFDKGAYFAQAFREKGFTVMNTSPFFNEFVVALPVTAEKANRALLEAGIIGGYDLALDYAMPNHLLVCATEKRTKAEMDKFIEVLEDSIHE</sequence>
<organism evidence="6 7">
    <name type="scientific">Trichococcus palustris</name>
    <dbReference type="NCBI Taxonomy" id="140314"/>
    <lineage>
        <taxon>Bacteria</taxon>
        <taxon>Bacillati</taxon>
        <taxon>Bacillota</taxon>
        <taxon>Bacilli</taxon>
        <taxon>Lactobacillales</taxon>
        <taxon>Carnobacteriaceae</taxon>
        <taxon>Trichococcus</taxon>
    </lineage>
</organism>
<feature type="domain" description="Glycine cleavage system P-protein N-terminal" evidence="5">
    <location>
        <begin position="7"/>
        <end position="445"/>
    </location>
</feature>
<dbReference type="PANTHER" id="PTHR42806:SF1">
    <property type="entry name" value="GLYCINE DEHYDROGENASE (DECARBOXYLATING)"/>
    <property type="match status" value="1"/>
</dbReference>
<dbReference type="HAMAP" id="MF_00712">
    <property type="entry name" value="GcvPA"/>
    <property type="match status" value="1"/>
</dbReference>
<protein>
    <recommendedName>
        <fullName evidence="4">Probable glycine dehydrogenase (decarboxylating) subunit 1</fullName>
        <ecNumber evidence="4">1.4.4.2</ecNumber>
    </recommendedName>
    <alternativeName>
        <fullName evidence="4">Glycine cleavage system P-protein subunit 1</fullName>
    </alternativeName>
    <alternativeName>
        <fullName evidence="4">Glycine decarboxylase subunit 1</fullName>
    </alternativeName>
    <alternativeName>
        <fullName evidence="4">Glycine dehydrogenase (aminomethyl-transferring) subunit 1</fullName>
    </alternativeName>
</protein>
<dbReference type="NCBIfam" id="NF001696">
    <property type="entry name" value="PRK00451.1"/>
    <property type="match status" value="1"/>
</dbReference>
<dbReference type="SUPFAM" id="SSF53383">
    <property type="entry name" value="PLP-dependent transferases"/>
    <property type="match status" value="1"/>
</dbReference>
<comment type="function">
    <text evidence="1 4">The glycine cleavage system catalyzes the degradation of glycine. The P protein binds the alpha-amino group of glycine through its pyridoxal phosphate cofactor; CO(2) is released and the remaining methylamine moiety is then transferred to the lipoamide cofactor of the H protein.</text>
</comment>